<name>A0A3M7SRP0_BRAPC</name>
<protein>
    <submittedName>
        <fullName evidence="1">Uncharacterized protein</fullName>
    </submittedName>
</protein>
<dbReference type="EMBL" id="REGN01000891">
    <property type="protein sequence ID" value="RNA38300.1"/>
    <property type="molecule type" value="Genomic_DNA"/>
</dbReference>
<evidence type="ECO:0000313" key="2">
    <source>
        <dbReference type="Proteomes" id="UP000276133"/>
    </source>
</evidence>
<dbReference type="AlphaFoldDB" id="A0A3M7SRP0"/>
<gene>
    <name evidence="1" type="ORF">BpHYR1_041565</name>
</gene>
<accession>A0A3M7SRP0</accession>
<organism evidence="1 2">
    <name type="scientific">Brachionus plicatilis</name>
    <name type="common">Marine rotifer</name>
    <name type="synonym">Brachionus muelleri</name>
    <dbReference type="NCBI Taxonomy" id="10195"/>
    <lineage>
        <taxon>Eukaryota</taxon>
        <taxon>Metazoa</taxon>
        <taxon>Spiralia</taxon>
        <taxon>Gnathifera</taxon>
        <taxon>Rotifera</taxon>
        <taxon>Eurotatoria</taxon>
        <taxon>Monogononta</taxon>
        <taxon>Pseudotrocha</taxon>
        <taxon>Ploima</taxon>
        <taxon>Brachionidae</taxon>
        <taxon>Brachionus</taxon>
    </lineage>
</organism>
<reference evidence="1 2" key="1">
    <citation type="journal article" date="2018" name="Sci. Rep.">
        <title>Genomic signatures of local adaptation to the degree of environmental predictability in rotifers.</title>
        <authorList>
            <person name="Franch-Gras L."/>
            <person name="Hahn C."/>
            <person name="Garcia-Roger E.M."/>
            <person name="Carmona M.J."/>
            <person name="Serra M."/>
            <person name="Gomez A."/>
        </authorList>
    </citation>
    <scope>NUCLEOTIDE SEQUENCE [LARGE SCALE GENOMIC DNA]</scope>
    <source>
        <strain evidence="1">HYR1</strain>
    </source>
</reference>
<dbReference type="Proteomes" id="UP000276133">
    <property type="component" value="Unassembled WGS sequence"/>
</dbReference>
<comment type="caution">
    <text evidence="1">The sequence shown here is derived from an EMBL/GenBank/DDBJ whole genome shotgun (WGS) entry which is preliminary data.</text>
</comment>
<keyword evidence="2" id="KW-1185">Reference proteome</keyword>
<proteinExistence type="predicted"/>
<evidence type="ECO:0000313" key="1">
    <source>
        <dbReference type="EMBL" id="RNA38300.1"/>
    </source>
</evidence>
<sequence length="119" mass="14195">MYIMSKFRFFLDILVIIQYSHKNLLITSLSKEITGVLNSMKTHDIKPRANSLGMILYNFWVHIAQTRANLVLVLLKIFILPITPRNFSFQISPKIFDWSCFWYVCWIHIFGKFDPYIFI</sequence>